<organism evidence="3 4">
    <name type="scientific">Roseicyclus marinus</name>
    <dbReference type="NCBI Taxonomy" id="2161673"/>
    <lineage>
        <taxon>Bacteria</taxon>
        <taxon>Pseudomonadati</taxon>
        <taxon>Pseudomonadota</taxon>
        <taxon>Alphaproteobacteria</taxon>
        <taxon>Rhodobacterales</taxon>
        <taxon>Roseobacteraceae</taxon>
        <taxon>Roseicyclus</taxon>
    </lineage>
</organism>
<reference evidence="3 4" key="1">
    <citation type="submission" date="2023-01" db="EMBL/GenBank/DDBJ databases">
        <title>Complete genome sequence of Roseicyclus marinus strain Dej080120_10.</title>
        <authorList>
            <person name="Ueki S."/>
            <person name="Maruyama F."/>
        </authorList>
    </citation>
    <scope>NUCLEOTIDE SEQUENCE [LARGE SCALE GENOMIC DNA]</scope>
    <source>
        <strain evidence="3 4">Dej080120_10</strain>
    </source>
</reference>
<dbReference type="KEGG" id="rmai:MACH21_23900"/>
<evidence type="ECO:0000313" key="4">
    <source>
        <dbReference type="Proteomes" id="UP001337723"/>
    </source>
</evidence>
<dbReference type="Proteomes" id="UP001337723">
    <property type="component" value="Chromosome"/>
</dbReference>
<name>A0AA48HDC8_9RHOB</name>
<proteinExistence type="predicted"/>
<accession>A0AA48HDC8</accession>
<feature type="region of interest" description="Disordered" evidence="1">
    <location>
        <begin position="29"/>
        <end position="49"/>
    </location>
</feature>
<dbReference type="InterPro" id="IPR009506">
    <property type="entry name" value="YjiS-like"/>
</dbReference>
<dbReference type="AlphaFoldDB" id="A0AA48HDC8"/>
<feature type="domain" description="YjiS-like" evidence="2">
    <location>
        <begin position="72"/>
        <end position="108"/>
    </location>
</feature>
<gene>
    <name evidence="3" type="ORF">MACH21_23900</name>
</gene>
<sequence length="118" mass="12399">MQKSHATHAKIAACVTLSHSLDAACSQTAQGLGSATPGPAGHSDPQKDTTMAIMTNRPLGAGFGASRLLADLVGRIAAWNDARITRKSLSALTDRELDDLGLVRGDIEDIAQGTYRRD</sequence>
<keyword evidence="4" id="KW-1185">Reference proteome</keyword>
<evidence type="ECO:0000259" key="2">
    <source>
        <dbReference type="Pfam" id="PF06568"/>
    </source>
</evidence>
<protein>
    <recommendedName>
        <fullName evidence="2">YjiS-like domain-containing protein</fullName>
    </recommendedName>
</protein>
<evidence type="ECO:0000256" key="1">
    <source>
        <dbReference type="SAM" id="MobiDB-lite"/>
    </source>
</evidence>
<dbReference type="EMBL" id="AP027266">
    <property type="protein sequence ID" value="BDW86213.1"/>
    <property type="molecule type" value="Genomic_DNA"/>
</dbReference>
<evidence type="ECO:0000313" key="3">
    <source>
        <dbReference type="EMBL" id="BDW86213.1"/>
    </source>
</evidence>
<dbReference type="Pfam" id="PF06568">
    <property type="entry name" value="YjiS-like"/>
    <property type="match status" value="1"/>
</dbReference>